<keyword evidence="8" id="KW-1185">Reference proteome</keyword>
<sequence>MRQGENTVHYEILGPIRVFDGRTESQLNAEKIRTLLSVLIIRRDQILTKEQLIAELWADRAPRRACASLHVYISQLRKLFNRTIDTASGITTYASGYAFSLGSDSLDLIEFKKYTDRGRRYLQIGASADADQELTAALQLCRGPALGDLRADGPIIRGFVAWAEEAELEARNLWIETQLSQKNYGQLISSLSQLISEYPLRESFHHQLMVALHRSGRQHDAINVYQRFSESLSNELGIGPSATLRSLYHSIIVGDVSDV</sequence>
<feature type="domain" description="OmpR/PhoB-type" evidence="6">
    <location>
        <begin position="1"/>
        <end position="101"/>
    </location>
</feature>
<evidence type="ECO:0000256" key="2">
    <source>
        <dbReference type="ARBA" id="ARBA00023015"/>
    </source>
</evidence>
<dbReference type="Pfam" id="PF03704">
    <property type="entry name" value="BTAD"/>
    <property type="match status" value="1"/>
</dbReference>
<dbReference type="PANTHER" id="PTHR35807">
    <property type="entry name" value="TRANSCRIPTIONAL REGULATOR REDD-RELATED"/>
    <property type="match status" value="1"/>
</dbReference>
<evidence type="ECO:0000256" key="5">
    <source>
        <dbReference type="PROSITE-ProRule" id="PRU01091"/>
    </source>
</evidence>
<dbReference type="InterPro" id="IPR016032">
    <property type="entry name" value="Sig_transdc_resp-reg_C-effctor"/>
</dbReference>
<dbReference type="Gene3D" id="1.10.10.10">
    <property type="entry name" value="Winged helix-like DNA-binding domain superfamily/Winged helix DNA-binding domain"/>
    <property type="match status" value="1"/>
</dbReference>
<gene>
    <name evidence="7" type="ORF">HGB38_02425</name>
</gene>
<name>A0A7X6R1B0_9NOCA</name>
<proteinExistence type="inferred from homology"/>
<dbReference type="InterPro" id="IPR001867">
    <property type="entry name" value="OmpR/PhoB-type_DNA-bd"/>
</dbReference>
<evidence type="ECO:0000256" key="3">
    <source>
        <dbReference type="ARBA" id="ARBA00023125"/>
    </source>
</evidence>
<dbReference type="Proteomes" id="UP000540698">
    <property type="component" value="Unassembled WGS sequence"/>
</dbReference>
<dbReference type="GO" id="GO:0000160">
    <property type="term" value="P:phosphorelay signal transduction system"/>
    <property type="evidence" value="ECO:0007669"/>
    <property type="project" value="InterPro"/>
</dbReference>
<dbReference type="InterPro" id="IPR011990">
    <property type="entry name" value="TPR-like_helical_dom_sf"/>
</dbReference>
<accession>A0A7X6R1B0</accession>
<dbReference type="GO" id="GO:0003677">
    <property type="term" value="F:DNA binding"/>
    <property type="evidence" value="ECO:0007669"/>
    <property type="project" value="UniProtKB-UniRule"/>
</dbReference>
<keyword evidence="4" id="KW-0804">Transcription</keyword>
<evidence type="ECO:0000313" key="8">
    <source>
        <dbReference type="Proteomes" id="UP000540698"/>
    </source>
</evidence>
<dbReference type="CDD" id="cd15831">
    <property type="entry name" value="BTAD"/>
    <property type="match status" value="1"/>
</dbReference>
<dbReference type="SMART" id="SM00862">
    <property type="entry name" value="Trans_reg_C"/>
    <property type="match status" value="1"/>
</dbReference>
<dbReference type="RefSeq" id="WP_168434042.1">
    <property type="nucleotide sequence ID" value="NZ_JAAXOS010000001.1"/>
</dbReference>
<protein>
    <submittedName>
        <fullName evidence="7">AfsR/SARP family transcriptional regulator</fullName>
    </submittedName>
</protein>
<dbReference type="EMBL" id="JAAXOS010000001">
    <property type="protein sequence ID" value="NKY25090.1"/>
    <property type="molecule type" value="Genomic_DNA"/>
</dbReference>
<dbReference type="SUPFAM" id="SSF46894">
    <property type="entry name" value="C-terminal effector domain of the bipartite response regulators"/>
    <property type="match status" value="1"/>
</dbReference>
<evidence type="ECO:0000259" key="6">
    <source>
        <dbReference type="PROSITE" id="PS51755"/>
    </source>
</evidence>
<dbReference type="InterPro" id="IPR036388">
    <property type="entry name" value="WH-like_DNA-bd_sf"/>
</dbReference>
<dbReference type="AlphaFoldDB" id="A0A7X6R1B0"/>
<evidence type="ECO:0000313" key="7">
    <source>
        <dbReference type="EMBL" id="NKY25090.1"/>
    </source>
</evidence>
<reference evidence="7 8" key="1">
    <citation type="submission" date="2020-04" db="EMBL/GenBank/DDBJ databases">
        <title>MicrobeNet Type strains.</title>
        <authorList>
            <person name="Nicholson A.C."/>
        </authorList>
    </citation>
    <scope>NUCLEOTIDE SEQUENCE [LARGE SCALE GENOMIC DNA]</scope>
    <source>
        <strain evidence="7 8">DSM 44956</strain>
    </source>
</reference>
<organism evidence="7 8">
    <name type="scientific">Nocardia gamkensis</name>
    <dbReference type="NCBI Taxonomy" id="352869"/>
    <lineage>
        <taxon>Bacteria</taxon>
        <taxon>Bacillati</taxon>
        <taxon>Actinomycetota</taxon>
        <taxon>Actinomycetes</taxon>
        <taxon>Mycobacteriales</taxon>
        <taxon>Nocardiaceae</taxon>
        <taxon>Nocardia</taxon>
    </lineage>
</organism>
<dbReference type="InterPro" id="IPR005158">
    <property type="entry name" value="BTAD"/>
</dbReference>
<comment type="similarity">
    <text evidence="1">Belongs to the AfsR/DnrI/RedD regulatory family.</text>
</comment>
<comment type="caution">
    <text evidence="7">The sequence shown here is derived from an EMBL/GenBank/DDBJ whole genome shotgun (WGS) entry which is preliminary data.</text>
</comment>
<dbReference type="PROSITE" id="PS51755">
    <property type="entry name" value="OMPR_PHOB"/>
    <property type="match status" value="1"/>
</dbReference>
<dbReference type="Gene3D" id="1.25.40.10">
    <property type="entry name" value="Tetratricopeptide repeat domain"/>
    <property type="match status" value="1"/>
</dbReference>
<dbReference type="PANTHER" id="PTHR35807:SF1">
    <property type="entry name" value="TRANSCRIPTIONAL REGULATOR REDD"/>
    <property type="match status" value="1"/>
</dbReference>
<evidence type="ECO:0000256" key="1">
    <source>
        <dbReference type="ARBA" id="ARBA00005820"/>
    </source>
</evidence>
<dbReference type="Pfam" id="PF00486">
    <property type="entry name" value="Trans_reg_C"/>
    <property type="match status" value="1"/>
</dbReference>
<feature type="DNA-binding region" description="OmpR/PhoB-type" evidence="5">
    <location>
        <begin position="1"/>
        <end position="101"/>
    </location>
</feature>
<dbReference type="SUPFAM" id="SSF48452">
    <property type="entry name" value="TPR-like"/>
    <property type="match status" value="1"/>
</dbReference>
<keyword evidence="3 5" id="KW-0238">DNA-binding</keyword>
<dbReference type="SMART" id="SM01043">
    <property type="entry name" value="BTAD"/>
    <property type="match status" value="1"/>
</dbReference>
<evidence type="ECO:0000256" key="4">
    <source>
        <dbReference type="ARBA" id="ARBA00023163"/>
    </source>
</evidence>
<dbReference type="GO" id="GO:0006355">
    <property type="term" value="P:regulation of DNA-templated transcription"/>
    <property type="evidence" value="ECO:0007669"/>
    <property type="project" value="InterPro"/>
</dbReference>
<dbReference type="InterPro" id="IPR051677">
    <property type="entry name" value="AfsR-DnrI-RedD_regulator"/>
</dbReference>
<keyword evidence="2" id="KW-0805">Transcription regulation</keyword>